<evidence type="ECO:0000256" key="2">
    <source>
        <dbReference type="ARBA" id="ARBA00005182"/>
    </source>
</evidence>
<dbReference type="Proteomes" id="UP000316008">
    <property type="component" value="Unassembled WGS sequence"/>
</dbReference>
<keyword evidence="7" id="KW-0812">Transmembrane</keyword>
<dbReference type="EMBL" id="VLPL01000004">
    <property type="protein sequence ID" value="TSJ44809.1"/>
    <property type="molecule type" value="Genomic_DNA"/>
</dbReference>
<organism evidence="9 10">
    <name type="scientific">Fluviicola chungangensis</name>
    <dbReference type="NCBI Taxonomy" id="2597671"/>
    <lineage>
        <taxon>Bacteria</taxon>
        <taxon>Pseudomonadati</taxon>
        <taxon>Bacteroidota</taxon>
        <taxon>Flavobacteriia</taxon>
        <taxon>Flavobacteriales</taxon>
        <taxon>Crocinitomicaceae</taxon>
        <taxon>Fluviicola</taxon>
    </lineage>
</organism>
<comment type="caution">
    <text evidence="9">The sequence shown here is derived from an EMBL/GenBank/DDBJ whole genome shotgun (WGS) entry which is preliminary data.</text>
</comment>
<dbReference type="GO" id="GO:0042597">
    <property type="term" value="C:periplasmic space"/>
    <property type="evidence" value="ECO:0007669"/>
    <property type="project" value="UniProtKB-SubCell"/>
</dbReference>
<keyword evidence="10" id="KW-1185">Reference proteome</keyword>
<dbReference type="GO" id="GO:0016740">
    <property type="term" value="F:transferase activity"/>
    <property type="evidence" value="ECO:0007669"/>
    <property type="project" value="UniProtKB-KW"/>
</dbReference>
<dbReference type="UniPathway" id="UPA00286"/>
<dbReference type="GO" id="GO:0042121">
    <property type="term" value="P:alginic acid biosynthetic process"/>
    <property type="evidence" value="ECO:0007669"/>
    <property type="project" value="UniProtKB-UniPathway"/>
</dbReference>
<evidence type="ECO:0000259" key="8">
    <source>
        <dbReference type="Pfam" id="PF16822"/>
    </source>
</evidence>
<comment type="subcellular location">
    <subcellularLocation>
        <location evidence="1">Periplasm</location>
    </subcellularLocation>
</comment>
<feature type="transmembrane region" description="Helical" evidence="7">
    <location>
        <begin position="12"/>
        <end position="28"/>
    </location>
</feature>
<dbReference type="SUPFAM" id="SSF52266">
    <property type="entry name" value="SGNH hydrolase"/>
    <property type="match status" value="1"/>
</dbReference>
<feature type="domain" description="AlgX/AlgJ SGNH hydrolase-like" evidence="8">
    <location>
        <begin position="99"/>
        <end position="241"/>
    </location>
</feature>
<keyword evidence="7" id="KW-1133">Transmembrane helix</keyword>
<dbReference type="Pfam" id="PF16822">
    <property type="entry name" value="ALGX"/>
    <property type="match status" value="1"/>
</dbReference>
<evidence type="ECO:0000256" key="7">
    <source>
        <dbReference type="SAM" id="Phobius"/>
    </source>
</evidence>
<proteinExistence type="predicted"/>
<dbReference type="OrthoDB" id="175771at2"/>
<keyword evidence="7" id="KW-0472">Membrane</keyword>
<accession>A0A556MYE7</accession>
<evidence type="ECO:0000256" key="3">
    <source>
        <dbReference type="ARBA" id="ARBA00022679"/>
    </source>
</evidence>
<evidence type="ECO:0000256" key="6">
    <source>
        <dbReference type="ARBA" id="ARBA00022841"/>
    </source>
</evidence>
<gene>
    <name evidence="9" type="ORF">FO442_09420</name>
</gene>
<evidence type="ECO:0000256" key="4">
    <source>
        <dbReference type="ARBA" id="ARBA00022729"/>
    </source>
</evidence>
<evidence type="ECO:0000313" key="9">
    <source>
        <dbReference type="EMBL" id="TSJ44809.1"/>
    </source>
</evidence>
<sequence>MSQQPTYKRLKQVVFAGIITMLFLPMVQHKFRFLEEKPLNGSFELSAKPVWTKTSWFKGEYQEKQDKYLAEHTGFYPSWVRLYNQWNYSLFDVVKANGVIAGKEHYLFEENYILAYYGSDFVGDEKIIEISRKLKLVQDTLRKKGIDLVVVLAPGKASYLPEYIPDKYRSSKKGKTNIESYLSEFKKQSVSHIDMHTWFESMKKTTRYPLFSKTGIHWTAYGQFLVADSLANYVSKSCNRQIPHFVLEKMELSDVALLDDGDIKNGMNLMFDIRDLKLAYPKFHPNRESRMGDPKVMVVSDSFYWGLFNSNVSHWLFNDGEFWYYNEQIYPNSYTKETWAKDQDLNKKLEENKVVFIICTDANLPRLGFGFIERVYELYYEKNKETAFASPLI</sequence>
<keyword evidence="6" id="KW-0016">Alginate biosynthesis</keyword>
<dbReference type="AlphaFoldDB" id="A0A556MYE7"/>
<protein>
    <recommendedName>
        <fullName evidence="8">AlgX/AlgJ SGNH hydrolase-like domain-containing protein</fullName>
    </recommendedName>
</protein>
<dbReference type="InterPro" id="IPR031811">
    <property type="entry name" value="ALGX/ALGJ_SGNH-like"/>
</dbReference>
<keyword evidence="5" id="KW-0574">Periplasm</keyword>
<evidence type="ECO:0000256" key="1">
    <source>
        <dbReference type="ARBA" id="ARBA00004418"/>
    </source>
</evidence>
<name>A0A556MYE7_9FLAO</name>
<comment type="pathway">
    <text evidence="2">Glycan biosynthesis; alginate biosynthesis.</text>
</comment>
<evidence type="ECO:0000313" key="10">
    <source>
        <dbReference type="Proteomes" id="UP000316008"/>
    </source>
</evidence>
<keyword evidence="4" id="KW-0732">Signal</keyword>
<evidence type="ECO:0000256" key="5">
    <source>
        <dbReference type="ARBA" id="ARBA00022764"/>
    </source>
</evidence>
<reference evidence="9 10" key="1">
    <citation type="submission" date="2019-07" db="EMBL/GenBank/DDBJ databases">
        <authorList>
            <person name="Huq M.A."/>
        </authorList>
    </citation>
    <scope>NUCLEOTIDE SEQUENCE [LARGE SCALE GENOMIC DNA]</scope>
    <source>
        <strain evidence="9 10">MAH-3</strain>
    </source>
</reference>
<keyword evidence="3" id="KW-0808">Transferase</keyword>
<dbReference type="RefSeq" id="WP_144332923.1">
    <property type="nucleotide sequence ID" value="NZ_VLPL01000004.1"/>
</dbReference>